<accession>A0A6A6GYJ0</accession>
<dbReference type="Pfam" id="PF00109">
    <property type="entry name" value="ketoacyl-synt"/>
    <property type="match status" value="1"/>
</dbReference>
<dbReference type="SUPFAM" id="SSF47336">
    <property type="entry name" value="ACP-like"/>
    <property type="match status" value="2"/>
</dbReference>
<dbReference type="Gene3D" id="3.40.50.1820">
    <property type="entry name" value="alpha/beta hydrolase"/>
    <property type="match status" value="1"/>
</dbReference>
<dbReference type="PROSITE" id="PS00606">
    <property type="entry name" value="KS3_1"/>
    <property type="match status" value="1"/>
</dbReference>
<dbReference type="InterPro" id="IPR036736">
    <property type="entry name" value="ACP-like_sf"/>
</dbReference>
<evidence type="ECO:0000313" key="12">
    <source>
        <dbReference type="Proteomes" id="UP000800092"/>
    </source>
</evidence>
<keyword evidence="3" id="KW-0489">Methyltransferase</keyword>
<dbReference type="InterPro" id="IPR006162">
    <property type="entry name" value="Ppantetheine_attach_site"/>
</dbReference>
<dbReference type="InterPro" id="IPR009081">
    <property type="entry name" value="PP-bd_ACP"/>
</dbReference>
<dbReference type="OrthoDB" id="429813at2759"/>
<dbReference type="InterPro" id="IPR014043">
    <property type="entry name" value="Acyl_transferase_dom"/>
</dbReference>
<evidence type="ECO:0000256" key="7">
    <source>
        <dbReference type="SAM" id="MobiDB-lite"/>
    </source>
</evidence>
<dbReference type="Pfam" id="PF18558">
    <property type="entry name" value="HTH_51"/>
    <property type="match status" value="1"/>
</dbReference>
<dbReference type="Gene3D" id="3.10.129.110">
    <property type="entry name" value="Polyketide synthase dehydratase"/>
    <property type="match status" value="1"/>
</dbReference>
<feature type="region of interest" description="C-terminal hotdog fold" evidence="6">
    <location>
        <begin position="1448"/>
        <end position="1597"/>
    </location>
</feature>
<dbReference type="GO" id="GO:0016787">
    <property type="term" value="F:hydrolase activity"/>
    <property type="evidence" value="ECO:0007669"/>
    <property type="project" value="InterPro"/>
</dbReference>
<dbReference type="Pfam" id="PF08242">
    <property type="entry name" value="Methyltransf_12"/>
    <property type="match status" value="1"/>
</dbReference>
<feature type="region of interest" description="Disordered" evidence="7">
    <location>
        <begin position="1851"/>
        <end position="1872"/>
    </location>
</feature>
<dbReference type="SUPFAM" id="SSF53474">
    <property type="entry name" value="alpha/beta-Hydrolases"/>
    <property type="match status" value="1"/>
</dbReference>
<dbReference type="Proteomes" id="UP000800092">
    <property type="component" value="Unassembled WGS sequence"/>
</dbReference>
<dbReference type="PROSITE" id="PS52004">
    <property type="entry name" value="KS3_2"/>
    <property type="match status" value="1"/>
</dbReference>
<dbReference type="InterPro" id="IPR016035">
    <property type="entry name" value="Acyl_Trfase/lysoPLipase"/>
</dbReference>
<evidence type="ECO:0008006" key="13">
    <source>
        <dbReference type="Google" id="ProtNLM"/>
    </source>
</evidence>
<evidence type="ECO:0000259" key="9">
    <source>
        <dbReference type="PROSITE" id="PS52004"/>
    </source>
</evidence>
<evidence type="ECO:0000256" key="5">
    <source>
        <dbReference type="ARBA" id="ARBA00023268"/>
    </source>
</evidence>
<dbReference type="InterPro" id="IPR029063">
    <property type="entry name" value="SAM-dependent_MTases_sf"/>
</dbReference>
<evidence type="ECO:0000313" key="11">
    <source>
        <dbReference type="EMBL" id="KAF2230777.1"/>
    </source>
</evidence>
<dbReference type="PROSITE" id="PS50075">
    <property type="entry name" value="CARRIER"/>
    <property type="match status" value="2"/>
</dbReference>
<dbReference type="Gene3D" id="1.10.1200.10">
    <property type="entry name" value="ACP-like"/>
    <property type="match status" value="2"/>
</dbReference>
<organism evidence="11 12">
    <name type="scientific">Viridothelium virens</name>
    <name type="common">Speckled blister lichen</name>
    <name type="synonym">Trypethelium virens</name>
    <dbReference type="NCBI Taxonomy" id="1048519"/>
    <lineage>
        <taxon>Eukaryota</taxon>
        <taxon>Fungi</taxon>
        <taxon>Dikarya</taxon>
        <taxon>Ascomycota</taxon>
        <taxon>Pezizomycotina</taxon>
        <taxon>Dothideomycetes</taxon>
        <taxon>Dothideomycetes incertae sedis</taxon>
        <taxon>Trypetheliales</taxon>
        <taxon>Trypetheliaceae</taxon>
        <taxon>Viridothelium</taxon>
    </lineage>
</organism>
<dbReference type="InterPro" id="IPR029058">
    <property type="entry name" value="AB_hydrolase_fold"/>
</dbReference>
<dbReference type="Pfam" id="PF02801">
    <property type="entry name" value="Ketoacyl-synt_C"/>
    <property type="match status" value="1"/>
</dbReference>
<dbReference type="Pfam" id="PF16073">
    <property type="entry name" value="SAT"/>
    <property type="match status" value="1"/>
</dbReference>
<dbReference type="Gene3D" id="3.40.47.10">
    <property type="match status" value="1"/>
</dbReference>
<feature type="active site" description="Proton donor; for dehydratase activity" evidence="6">
    <location>
        <position position="1508"/>
    </location>
</feature>
<dbReference type="GO" id="GO:0044550">
    <property type="term" value="P:secondary metabolite biosynthetic process"/>
    <property type="evidence" value="ECO:0007669"/>
    <property type="project" value="TreeGrafter"/>
</dbReference>
<feature type="domain" description="Carrier" evidence="8">
    <location>
        <begin position="1645"/>
        <end position="1722"/>
    </location>
</feature>
<protein>
    <recommendedName>
        <fullName evidence="13">Polyketide synthase</fullName>
    </recommendedName>
</protein>
<dbReference type="Gene3D" id="3.40.366.10">
    <property type="entry name" value="Malonyl-Coenzyme A Acyl Carrier Protein, domain 2"/>
    <property type="match status" value="3"/>
</dbReference>
<evidence type="ECO:0000259" key="8">
    <source>
        <dbReference type="PROSITE" id="PS50075"/>
    </source>
</evidence>
<dbReference type="InterPro" id="IPR049900">
    <property type="entry name" value="PKS_mFAS_DH"/>
</dbReference>
<dbReference type="EMBL" id="ML991836">
    <property type="protein sequence ID" value="KAF2230777.1"/>
    <property type="molecule type" value="Genomic_DNA"/>
</dbReference>
<evidence type="ECO:0000256" key="4">
    <source>
        <dbReference type="ARBA" id="ARBA00022679"/>
    </source>
</evidence>
<feature type="domain" description="PKS/mFAS DH" evidence="10">
    <location>
        <begin position="1287"/>
        <end position="1597"/>
    </location>
</feature>
<gene>
    <name evidence="11" type="ORF">EV356DRAFT_579785</name>
</gene>
<feature type="domain" description="Ketosynthase family 3 (KS3)" evidence="9">
    <location>
        <begin position="406"/>
        <end position="822"/>
    </location>
</feature>
<dbReference type="PANTHER" id="PTHR43775:SF21">
    <property type="entry name" value="NON-REDUCING POLYKETIDE SYNTHASE AUSA-RELATED"/>
    <property type="match status" value="1"/>
</dbReference>
<dbReference type="SUPFAM" id="SSF53901">
    <property type="entry name" value="Thiolase-like"/>
    <property type="match status" value="1"/>
</dbReference>
<proteinExistence type="predicted"/>
<dbReference type="GO" id="GO:0004312">
    <property type="term" value="F:fatty acid synthase activity"/>
    <property type="evidence" value="ECO:0007669"/>
    <property type="project" value="TreeGrafter"/>
</dbReference>
<dbReference type="InterPro" id="IPR016039">
    <property type="entry name" value="Thiolase-like"/>
</dbReference>
<dbReference type="SMART" id="SM00823">
    <property type="entry name" value="PKS_PP"/>
    <property type="match status" value="2"/>
</dbReference>
<dbReference type="Pfam" id="PF00698">
    <property type="entry name" value="Acyl_transf_1"/>
    <property type="match status" value="1"/>
</dbReference>
<dbReference type="InterPro" id="IPR041068">
    <property type="entry name" value="HTH_51"/>
</dbReference>
<dbReference type="InterPro" id="IPR042104">
    <property type="entry name" value="PKS_dehydratase_sf"/>
</dbReference>
<dbReference type="PANTHER" id="PTHR43775">
    <property type="entry name" value="FATTY ACID SYNTHASE"/>
    <property type="match status" value="1"/>
</dbReference>
<dbReference type="InterPro" id="IPR032088">
    <property type="entry name" value="SAT"/>
</dbReference>
<dbReference type="InterPro" id="IPR013094">
    <property type="entry name" value="AB_hydrolase_3"/>
</dbReference>
<dbReference type="SMART" id="SM00825">
    <property type="entry name" value="PKS_KS"/>
    <property type="match status" value="1"/>
</dbReference>
<dbReference type="Gene3D" id="3.40.50.150">
    <property type="entry name" value="Vaccinia Virus protein VP39"/>
    <property type="match status" value="1"/>
</dbReference>
<evidence type="ECO:0000256" key="2">
    <source>
        <dbReference type="ARBA" id="ARBA00022553"/>
    </source>
</evidence>
<dbReference type="SUPFAM" id="SSF53335">
    <property type="entry name" value="S-adenosyl-L-methionine-dependent methyltransferases"/>
    <property type="match status" value="1"/>
</dbReference>
<dbReference type="PROSITE" id="PS52019">
    <property type="entry name" value="PKS_MFAS_DH"/>
    <property type="match status" value="1"/>
</dbReference>
<dbReference type="InterPro" id="IPR020806">
    <property type="entry name" value="PKS_PP-bd"/>
</dbReference>
<dbReference type="InterPro" id="IPR014030">
    <property type="entry name" value="Ketoacyl_synth_N"/>
</dbReference>
<evidence type="ECO:0000256" key="3">
    <source>
        <dbReference type="ARBA" id="ARBA00022603"/>
    </source>
</evidence>
<dbReference type="SMART" id="SM00827">
    <property type="entry name" value="PKS_AT"/>
    <property type="match status" value="1"/>
</dbReference>
<feature type="compositionally biased region" description="Low complexity" evidence="7">
    <location>
        <begin position="1859"/>
        <end position="1869"/>
    </location>
</feature>
<dbReference type="InterPro" id="IPR001227">
    <property type="entry name" value="Ac_transferase_dom_sf"/>
</dbReference>
<sequence length="2622" mass="289375">MSSSIIETLPSLLVFGPHTEFPVEKVFDDFCQRLNNTPRLAALRDAVHDLPQFWKRLVDFDPSLSQIPGAEYLGQVKQWLKDGGPLAHRHSKAPSHYGLAVTFLLHIIQYSRYLDQLGKDSHSKILDSVKIGGIHGHCVGFLSAVAVAICRSDADLGLSAAIGLRLAVCIGAYVDQDGAYSPVPKEYMAVAIRWRGVNINDKTAITRIVNSIPDAYISSINDDTSVTATIRTTDLASLTEETRKYDFRIKPLPIYGRFHHQKYSHIVDKFKQPVLLSLGLEFPDTTELQVPVRNTANGQITSEDSLARLALQSTLVNVVDWYSTLKFSVQQLPKLNQVTAFTGFGGWIPQAILQESNIQVRALGELEHQHRTLTGGLTEGQLSGDGPKLFGDHAVQSSYDVSRYPAHSIAIVGMAGRFPGADSVDELWDLIKEGKTMVEPAPLDRFKLPQSGAHANRKWWGNFLKDSDAFDHKFFGKSSREALAWDPQKRILLEVVYEALESAGYFGTSDISEPRDYGCYIGTVMSNWYDNISCHPASAYGTVGVSRSFYSGQVSHYFGWTGPSLSIDTACSSSLVAINTACRAIWSGECSRAVAGGTNVIPSPFDYLNLAAAGFLSPSGQCKPFDANADGYCRGEAVSVVVLKRLSDAVADNDHIHGVIVGSAINQNHNDGAITAPNFNSQIDLYRKVISLSEVDPKDVTYFEAHGPGTGVGDPIEVRGIRETFGGRQRDSRLYFGSVKENIGHTESAAGISGLIKVLLMMKHQMITTQASHIILNPTIPAFDQHQMSIARETMPWEASDLLACVSSYGAAGSNSALMVRQRPSRNTPAAVLQLSKYPLFISAGSLNSLSQYSKKLLDWLKNAKLEACSTFLASLSFNLADRGNHLLPHVLSTTVSSVRDLEAKLEAATAGSELTSLSLKKRKPVVLVFGGQESDFIGLSKDIYQSSTVIRKHLDSIDNMLVSAGLKSFYPCIFESKPIQDLVTLHSALFAIQYASAKAWMDCGLTIDVVIGHSFGQLTALCISGVLSLPDALRLVSGRASLMQKHWGSESGSMLSLQANRTTVNELLRLLTSENRDLYAEIACYNGPETHIVVGSSKAIEFLQQHIANTPRLRQIRNKKLNVTHGFHSRFTEPMLPHLESLVMQLEWTTPKTYLETTDEFESNTEPNFSIVSEHTRQPVFFQRAIERLTTKFSKCTWIEAGRGSSILQLVKNSVANLAGHTFHAPKLTSSAEGQDSLTDITVDLWKHGLPPIQFEKTRHWLEFKGRDLETGNVKGNPVKEVEATHELLTFFEFRGKARHDAILHIDPHADRFKLMLSGHIMAGQALCPASLYFEIVARAALYLQNDTQATTFVPRIDDLIMKSPIGQSTTKKISLTLTTLSDMPPSWSFSITTQEMEGSMAQPFEHTTGRVCLKLRDDAQAMREFKRYENLSGSGRYEEVMNNPDAEKMQGSHIYRAFNNVVFYGKPFHGIQKIANVGLEAAGKVRITPALEDPAHQRLTDTPMTDSFMQFAGFLVNYFNNPSFEDVSVCMKIEHIEIGGAFDPDAKEWLVHAIMSDVDTTEAMADAYVFDARTKKMVMAAFGFHFSKMPQSSLVRILRNVNKSAANNKAPVKTVKSSTAAANVGTAATSDPTQTQPAILAVKNPVGKRGELLQLLSNITDVPLEELKDSTTLEDIGIDSLMATEVLNEIRASFGLTIDLSSFLFFPSLRELILHVNEKLGINGADEDAVTAAATTAATGTTIVTLVESPSIARAVEATTGKRQELLQLLSDVTDTPLEQLKDDTTLEDIGIDSLMATEVLNEIRSNFGLSIDLSSFLFFPSLRDLVTHVNEKLGITIGDDDGALISTPISHEDSLTGTTGTDTPNTEYDPTTLEEVKNTDEPKTASLRPYITSALDAFEEIRFSYDRIAESTQGIGFWEKTYPYQARLVLAYIVEAFADLNCDLTKIGAGDVLPQIKALGRHTQLVRHLYRILEDGKLVISSEDKKSFVRTSVPVDPTPAEIIHSQIIDLFPQHANAHKLLQAVGSKLAACLRGESDGMQIIFGSQDTKKILEEFYEFWPFLRTPTLVLGNFLTKAFTTKATGEGKFRILELGAGTGGTTRYIINHLRQQGIDFEYVFTDLSTSLVKAATKHFRGTEGLSFDVLDIEKPPTSEYEAEFHCIIASNIVHATRNLDLSLKHAQRMLRDDGFVALIEFTQDIFWLDIVFGQFEGWWSFDDGREHALSDEKHWERKMLAAGFSEVSWSEGAVPESKTSRVIAAFSTGKRSTSKKAAVRGAMETVVYKQIGDLKIHADVYYPAEGEPLPERKMPVALMIHGGSHMLFSRKDVRPAQTRLLLGKDFLPVSLDYRLCPEVALTEGAMVDVRDALAWARNDLPGIQLRRSGLQIDGNQVVVVGWSSGGQLAMSLAWTAPQLGLPPPKSILAFYAPTDYEDEWWRNPIYPAGVPYEGQQYDVLEGVNDGPVTNYDLVGAWEEPISDPRSFHDARTRTVLHINWKAQTLPVILNGLPSRSKAPAEHPDVKDWNTLPQPSLDLIRAASPRAHISQGSYNVPTFFIHGTADDLIPWQQSQRTYQAMVDKGIDTGLVFLENSPHICDLSSDPKSDSWKAILKAYDFLCSYAS</sequence>
<reference evidence="11" key="1">
    <citation type="journal article" date="2020" name="Stud. Mycol.">
        <title>101 Dothideomycetes genomes: a test case for predicting lifestyles and emergence of pathogens.</title>
        <authorList>
            <person name="Haridas S."/>
            <person name="Albert R."/>
            <person name="Binder M."/>
            <person name="Bloem J."/>
            <person name="Labutti K."/>
            <person name="Salamov A."/>
            <person name="Andreopoulos B."/>
            <person name="Baker S."/>
            <person name="Barry K."/>
            <person name="Bills G."/>
            <person name="Bluhm B."/>
            <person name="Cannon C."/>
            <person name="Castanera R."/>
            <person name="Culley D."/>
            <person name="Daum C."/>
            <person name="Ezra D."/>
            <person name="Gonzalez J."/>
            <person name="Henrissat B."/>
            <person name="Kuo A."/>
            <person name="Liang C."/>
            <person name="Lipzen A."/>
            <person name="Lutzoni F."/>
            <person name="Magnuson J."/>
            <person name="Mondo S."/>
            <person name="Nolan M."/>
            <person name="Ohm R."/>
            <person name="Pangilinan J."/>
            <person name="Park H.-J."/>
            <person name="Ramirez L."/>
            <person name="Alfaro M."/>
            <person name="Sun H."/>
            <person name="Tritt A."/>
            <person name="Yoshinaga Y."/>
            <person name="Zwiers L.-H."/>
            <person name="Turgeon B."/>
            <person name="Goodwin S."/>
            <person name="Spatafora J."/>
            <person name="Crous P."/>
            <person name="Grigoriev I."/>
        </authorList>
    </citation>
    <scope>NUCLEOTIDE SEQUENCE</scope>
    <source>
        <strain evidence="11">Tuck. ex Michener</strain>
    </source>
</reference>
<dbReference type="InterPro" id="IPR050091">
    <property type="entry name" value="PKS_NRPS_Biosynth_Enz"/>
</dbReference>
<feature type="region of interest" description="N-terminal hotdog fold" evidence="6">
    <location>
        <begin position="1287"/>
        <end position="1420"/>
    </location>
</feature>
<keyword evidence="2" id="KW-0597">Phosphoprotein</keyword>
<dbReference type="GO" id="GO:0032259">
    <property type="term" value="P:methylation"/>
    <property type="evidence" value="ECO:0007669"/>
    <property type="project" value="UniProtKB-KW"/>
</dbReference>
<name>A0A6A6GYJ0_VIRVR</name>
<dbReference type="InterPro" id="IPR018201">
    <property type="entry name" value="Ketoacyl_synth_AS"/>
</dbReference>
<feature type="domain" description="Carrier" evidence="8">
    <location>
        <begin position="1759"/>
        <end position="1836"/>
    </location>
</feature>
<keyword evidence="4" id="KW-0808">Transferase</keyword>
<keyword evidence="5" id="KW-0511">Multifunctional enzyme</keyword>
<evidence type="ECO:0000256" key="6">
    <source>
        <dbReference type="PROSITE-ProRule" id="PRU01363"/>
    </source>
</evidence>
<dbReference type="PROSITE" id="PS00012">
    <property type="entry name" value="PHOSPHOPANTETHEINE"/>
    <property type="match status" value="2"/>
</dbReference>
<keyword evidence="1" id="KW-0596">Phosphopantetheine</keyword>
<dbReference type="SUPFAM" id="SSF52151">
    <property type="entry name" value="FabD/lysophospholipase-like"/>
    <property type="match status" value="1"/>
</dbReference>
<dbReference type="InterPro" id="IPR020841">
    <property type="entry name" value="PKS_Beta-ketoAc_synthase_dom"/>
</dbReference>
<dbReference type="GO" id="GO:0004315">
    <property type="term" value="F:3-oxoacyl-[acyl-carrier-protein] synthase activity"/>
    <property type="evidence" value="ECO:0007669"/>
    <property type="project" value="InterPro"/>
</dbReference>
<dbReference type="GO" id="GO:0008168">
    <property type="term" value="F:methyltransferase activity"/>
    <property type="evidence" value="ECO:0007669"/>
    <property type="project" value="UniProtKB-KW"/>
</dbReference>
<dbReference type="Gene3D" id="3.30.70.3290">
    <property type="match status" value="1"/>
</dbReference>
<dbReference type="InterPro" id="IPR013217">
    <property type="entry name" value="Methyltransf_12"/>
</dbReference>
<evidence type="ECO:0000256" key="1">
    <source>
        <dbReference type="ARBA" id="ARBA00022450"/>
    </source>
</evidence>
<dbReference type="Pfam" id="PF00550">
    <property type="entry name" value="PP-binding"/>
    <property type="match status" value="2"/>
</dbReference>
<dbReference type="CDD" id="cd00833">
    <property type="entry name" value="PKS"/>
    <property type="match status" value="1"/>
</dbReference>
<keyword evidence="12" id="KW-1185">Reference proteome</keyword>
<dbReference type="InterPro" id="IPR014031">
    <property type="entry name" value="Ketoacyl_synth_C"/>
</dbReference>
<dbReference type="CDD" id="cd02440">
    <property type="entry name" value="AdoMet_MTases"/>
    <property type="match status" value="1"/>
</dbReference>
<dbReference type="GO" id="GO:0031177">
    <property type="term" value="F:phosphopantetheine binding"/>
    <property type="evidence" value="ECO:0007669"/>
    <property type="project" value="InterPro"/>
</dbReference>
<feature type="active site" description="Proton acceptor; for dehydratase activity" evidence="6">
    <location>
        <position position="1321"/>
    </location>
</feature>
<evidence type="ECO:0000259" key="10">
    <source>
        <dbReference type="PROSITE" id="PS52019"/>
    </source>
</evidence>
<dbReference type="Pfam" id="PF07859">
    <property type="entry name" value="Abhydrolase_3"/>
    <property type="match status" value="1"/>
</dbReference>
<dbReference type="GO" id="GO:0006633">
    <property type="term" value="P:fatty acid biosynthetic process"/>
    <property type="evidence" value="ECO:0007669"/>
    <property type="project" value="InterPro"/>
</dbReference>